<name>A0AAD9XGK5_9ROSI</name>
<keyword evidence="5" id="KW-1185">Reference proteome</keyword>
<dbReference type="GO" id="GO:0003735">
    <property type="term" value="F:structural constituent of ribosome"/>
    <property type="evidence" value="ECO:0007669"/>
    <property type="project" value="InterPro"/>
</dbReference>
<evidence type="ECO:0000313" key="4">
    <source>
        <dbReference type="EMBL" id="KAK2658970.1"/>
    </source>
</evidence>
<organism evidence="4 5">
    <name type="scientific">Dipteronia dyeriana</name>
    <dbReference type="NCBI Taxonomy" id="168575"/>
    <lineage>
        <taxon>Eukaryota</taxon>
        <taxon>Viridiplantae</taxon>
        <taxon>Streptophyta</taxon>
        <taxon>Embryophyta</taxon>
        <taxon>Tracheophyta</taxon>
        <taxon>Spermatophyta</taxon>
        <taxon>Magnoliopsida</taxon>
        <taxon>eudicotyledons</taxon>
        <taxon>Gunneridae</taxon>
        <taxon>Pentapetalae</taxon>
        <taxon>rosids</taxon>
        <taxon>malvids</taxon>
        <taxon>Sapindales</taxon>
        <taxon>Sapindaceae</taxon>
        <taxon>Hippocastanoideae</taxon>
        <taxon>Acereae</taxon>
        <taxon>Dipteronia</taxon>
    </lineage>
</organism>
<keyword evidence="3" id="KW-0687">Ribonucleoprotein</keyword>
<dbReference type="InterPro" id="IPR012340">
    <property type="entry name" value="NA-bd_OB-fold"/>
</dbReference>
<evidence type="ECO:0000256" key="1">
    <source>
        <dbReference type="ARBA" id="ARBA00005657"/>
    </source>
</evidence>
<evidence type="ECO:0000313" key="5">
    <source>
        <dbReference type="Proteomes" id="UP001280121"/>
    </source>
</evidence>
<dbReference type="Proteomes" id="UP001280121">
    <property type="component" value="Unassembled WGS sequence"/>
</dbReference>
<comment type="caution">
    <text evidence="4">The sequence shown here is derived from an EMBL/GenBank/DDBJ whole genome shotgun (WGS) entry which is preliminary data.</text>
</comment>
<feature type="non-terminal residue" evidence="4">
    <location>
        <position position="1"/>
    </location>
</feature>
<dbReference type="GO" id="GO:0015935">
    <property type="term" value="C:small ribosomal subunit"/>
    <property type="evidence" value="ECO:0007669"/>
    <property type="project" value="InterPro"/>
</dbReference>
<proteinExistence type="inferred from homology"/>
<evidence type="ECO:0000256" key="2">
    <source>
        <dbReference type="ARBA" id="ARBA00022980"/>
    </source>
</evidence>
<evidence type="ECO:0008006" key="6">
    <source>
        <dbReference type="Google" id="ProtNLM"/>
    </source>
</evidence>
<keyword evidence="2" id="KW-0689">Ribosomal protein</keyword>
<dbReference type="EMBL" id="JANJYI010000002">
    <property type="protein sequence ID" value="KAK2658970.1"/>
    <property type="molecule type" value="Genomic_DNA"/>
</dbReference>
<dbReference type="PRINTS" id="PR01034">
    <property type="entry name" value="RIBOSOMALS12"/>
</dbReference>
<feature type="non-terminal residue" evidence="4">
    <location>
        <position position="55"/>
    </location>
</feature>
<dbReference type="SUPFAM" id="SSF50249">
    <property type="entry name" value="Nucleic acid-binding proteins"/>
    <property type="match status" value="1"/>
</dbReference>
<dbReference type="AlphaFoldDB" id="A0AAD9XGK5"/>
<comment type="similarity">
    <text evidence="1">Belongs to the universal ribosomal protein uS12 family.</text>
</comment>
<evidence type="ECO:0000256" key="3">
    <source>
        <dbReference type="ARBA" id="ARBA00023274"/>
    </source>
</evidence>
<dbReference type="InterPro" id="IPR006032">
    <property type="entry name" value="Ribosomal_uS12"/>
</dbReference>
<reference evidence="4" key="1">
    <citation type="journal article" date="2023" name="Plant J.">
        <title>Genome sequences and population genomics provide insights into the demographic history, inbreeding, and mutation load of two 'living fossil' tree species of Dipteronia.</title>
        <authorList>
            <person name="Feng Y."/>
            <person name="Comes H.P."/>
            <person name="Chen J."/>
            <person name="Zhu S."/>
            <person name="Lu R."/>
            <person name="Zhang X."/>
            <person name="Li P."/>
            <person name="Qiu J."/>
            <person name="Olsen K.M."/>
            <person name="Qiu Y."/>
        </authorList>
    </citation>
    <scope>NUCLEOTIDE SEQUENCE</scope>
    <source>
        <strain evidence="4">KIB01</strain>
    </source>
</reference>
<dbReference type="Pfam" id="PF00164">
    <property type="entry name" value="Ribosom_S12_S23"/>
    <property type="match status" value="1"/>
</dbReference>
<dbReference type="PANTHER" id="PTHR11652">
    <property type="entry name" value="30S RIBOSOMAL PROTEIN S12 FAMILY MEMBER"/>
    <property type="match status" value="1"/>
</dbReference>
<dbReference type="GO" id="GO:0006412">
    <property type="term" value="P:translation"/>
    <property type="evidence" value="ECO:0007669"/>
    <property type="project" value="InterPro"/>
</dbReference>
<dbReference type="InterPro" id="IPR005679">
    <property type="entry name" value="Ribosomal_uS12_bac"/>
</dbReference>
<dbReference type="Gene3D" id="2.40.50.140">
    <property type="entry name" value="Nucleic acid-binding proteins"/>
    <property type="match status" value="1"/>
</dbReference>
<sequence length="55" mass="6035">SGSKGDLSVNFSTVSPKKPNLTLRKVAKVKLTSRFEITTYIPGIGKNSQEHYVVL</sequence>
<protein>
    <recommendedName>
        <fullName evidence="6">Ribosomal protein S12</fullName>
    </recommendedName>
</protein>
<gene>
    <name evidence="4" type="ORF">Ddye_005503</name>
</gene>
<accession>A0AAD9XGK5</accession>